<dbReference type="AlphaFoldDB" id="A0A370C4T0"/>
<dbReference type="VEuPathDB" id="FungiDB:M747DRAFT_174543"/>
<proteinExistence type="predicted"/>
<organism evidence="1 2">
    <name type="scientific">Aspergillus niger ATCC 13496</name>
    <dbReference type="NCBI Taxonomy" id="1353008"/>
    <lineage>
        <taxon>Eukaryota</taxon>
        <taxon>Fungi</taxon>
        <taxon>Dikarya</taxon>
        <taxon>Ascomycota</taxon>
        <taxon>Pezizomycotina</taxon>
        <taxon>Eurotiomycetes</taxon>
        <taxon>Eurotiomycetidae</taxon>
        <taxon>Eurotiales</taxon>
        <taxon>Aspergillaceae</taxon>
        <taxon>Aspergillus</taxon>
        <taxon>Aspergillus subgen. Circumdati</taxon>
    </lineage>
</organism>
<evidence type="ECO:0000313" key="2">
    <source>
        <dbReference type="Proteomes" id="UP000253845"/>
    </source>
</evidence>
<dbReference type="EMBL" id="KZ851906">
    <property type="protein sequence ID" value="RDH22874.1"/>
    <property type="molecule type" value="Genomic_DNA"/>
</dbReference>
<dbReference type="Proteomes" id="UP000253845">
    <property type="component" value="Unassembled WGS sequence"/>
</dbReference>
<reference evidence="1 2" key="1">
    <citation type="submission" date="2018-07" db="EMBL/GenBank/DDBJ databases">
        <title>Section-level genome sequencing of Aspergillus section Nigri to investigate inter- and intra-species variation.</title>
        <authorList>
            <consortium name="DOE Joint Genome Institute"/>
            <person name="Vesth T.C."/>
            <person name="Nybo J.L."/>
            <person name="Theobald S."/>
            <person name="Frisvad J.C."/>
            <person name="Larsen T.O."/>
            <person name="Nielsen K.F."/>
            <person name="Hoof J.B."/>
            <person name="Brandl J."/>
            <person name="Salamov A."/>
            <person name="Riley R."/>
            <person name="Gladden J.M."/>
            <person name="Phatale P."/>
            <person name="Nielsen M.T."/>
            <person name="Lyhne E.K."/>
            <person name="Kogle M.E."/>
            <person name="Strasser K."/>
            <person name="McDonnell E."/>
            <person name="Barry K."/>
            <person name="Clum A."/>
            <person name="Chen C."/>
            <person name="Nolan M."/>
            <person name="Sandor L."/>
            <person name="Kuo A."/>
            <person name="Lipzen A."/>
            <person name="Hainaut M."/>
            <person name="Drula E."/>
            <person name="Tsang A."/>
            <person name="Magnuson J.K."/>
            <person name="Henrissat B."/>
            <person name="Wiebenga A."/>
            <person name="Simmons B.A."/>
            <person name="Makela M.R."/>
            <person name="De vries R.P."/>
            <person name="Grigoriev I.V."/>
            <person name="Mortensen U.H."/>
            <person name="Baker S.E."/>
            <person name="Andersen M.R."/>
        </authorList>
    </citation>
    <scope>NUCLEOTIDE SEQUENCE [LARGE SCALE GENOMIC DNA]</scope>
    <source>
        <strain evidence="1 2">ATCC 13496</strain>
    </source>
</reference>
<gene>
    <name evidence="1" type="ORF">M747DRAFT_174543</name>
</gene>
<accession>A0A370C4T0</accession>
<name>A0A370C4T0_ASPNG</name>
<sequence length="108" mass="11892">MEGEGGSPSRRHLEAQPEFLALPCRPGKRARPESYMRTAPFNLNYLHFTCKNVQMRLCRIGGLLISLTGDATVKPPHPGSNPLNGSIGAIYQVYCRLNDISLTSLQHG</sequence>
<evidence type="ECO:0000313" key="1">
    <source>
        <dbReference type="EMBL" id="RDH22874.1"/>
    </source>
</evidence>
<protein>
    <submittedName>
        <fullName evidence="1">Uncharacterized protein</fullName>
    </submittedName>
</protein>